<dbReference type="GO" id="GO:0032259">
    <property type="term" value="P:methylation"/>
    <property type="evidence" value="ECO:0007669"/>
    <property type="project" value="UniProtKB-KW"/>
</dbReference>
<dbReference type="Gene3D" id="3.30.750.80">
    <property type="entry name" value="RNA methyltransferase domain (HRMD) like"/>
    <property type="match status" value="1"/>
</dbReference>
<keyword evidence="2" id="KW-0808">Transferase</keyword>
<evidence type="ECO:0000256" key="1">
    <source>
        <dbReference type="ARBA" id="ARBA00022603"/>
    </source>
</evidence>
<dbReference type="SUPFAM" id="SSF53335">
    <property type="entry name" value="S-adenosyl-L-methionine-dependent methyltransferases"/>
    <property type="match status" value="1"/>
</dbReference>
<dbReference type="Gene3D" id="3.40.50.150">
    <property type="entry name" value="Vaccinia Virus protein VP39"/>
    <property type="match status" value="1"/>
</dbReference>
<dbReference type="Proteomes" id="UP000001876">
    <property type="component" value="Unassembled WGS sequence"/>
</dbReference>
<dbReference type="RefSeq" id="XP_003063096.1">
    <property type="nucleotide sequence ID" value="XM_003063050.1"/>
</dbReference>
<feature type="compositionally biased region" description="Acidic residues" evidence="4">
    <location>
        <begin position="78"/>
        <end position="94"/>
    </location>
</feature>
<feature type="compositionally biased region" description="Basic residues" evidence="4">
    <location>
        <begin position="221"/>
        <end position="232"/>
    </location>
</feature>
<evidence type="ECO:0000313" key="6">
    <source>
        <dbReference type="EMBL" id="EEH53035.1"/>
    </source>
</evidence>
<dbReference type="eggNOG" id="ENOG502SNJA">
    <property type="taxonomic scope" value="Eukaryota"/>
</dbReference>
<evidence type="ECO:0000256" key="3">
    <source>
        <dbReference type="ARBA" id="ARBA00022691"/>
    </source>
</evidence>
<dbReference type="OrthoDB" id="10266486at2759"/>
<dbReference type="STRING" id="564608.C1N533"/>
<dbReference type="PANTHER" id="PTHR43042">
    <property type="entry name" value="SAM-DEPENDENT METHYLTRANSFERASE"/>
    <property type="match status" value="1"/>
</dbReference>
<dbReference type="Pfam" id="PF10672">
    <property type="entry name" value="Methyltrans_SAM"/>
    <property type="match status" value="1"/>
</dbReference>
<evidence type="ECO:0000256" key="2">
    <source>
        <dbReference type="ARBA" id="ARBA00022679"/>
    </source>
</evidence>
<feature type="non-terminal residue" evidence="6">
    <location>
        <position position="338"/>
    </location>
</feature>
<keyword evidence="7" id="KW-1185">Reference proteome</keyword>
<dbReference type="KEGG" id="mpp:MICPUCDRAFT_10880"/>
<dbReference type="OMA" id="AFAYTCG"/>
<evidence type="ECO:0000259" key="5">
    <source>
        <dbReference type="Pfam" id="PF10672"/>
    </source>
</evidence>
<accession>C1N533</accession>
<reference evidence="6 7" key="1">
    <citation type="journal article" date="2009" name="Science">
        <title>Green evolution and dynamic adaptations revealed by genomes of the marine picoeukaryotes Micromonas.</title>
        <authorList>
            <person name="Worden A.Z."/>
            <person name="Lee J.H."/>
            <person name="Mock T."/>
            <person name="Rouze P."/>
            <person name="Simmons M.P."/>
            <person name="Aerts A.L."/>
            <person name="Allen A.E."/>
            <person name="Cuvelier M.L."/>
            <person name="Derelle E."/>
            <person name="Everett M.V."/>
            <person name="Foulon E."/>
            <person name="Grimwood J."/>
            <person name="Gundlach H."/>
            <person name="Henrissat B."/>
            <person name="Napoli C."/>
            <person name="McDonald S.M."/>
            <person name="Parker M.S."/>
            <person name="Rombauts S."/>
            <person name="Salamov A."/>
            <person name="Von Dassow P."/>
            <person name="Badger J.H."/>
            <person name="Coutinho P.M."/>
            <person name="Demir E."/>
            <person name="Dubchak I."/>
            <person name="Gentemann C."/>
            <person name="Eikrem W."/>
            <person name="Gready J.E."/>
            <person name="John U."/>
            <person name="Lanier W."/>
            <person name="Lindquist E.A."/>
            <person name="Lucas S."/>
            <person name="Mayer K.F."/>
            <person name="Moreau H."/>
            <person name="Not F."/>
            <person name="Otillar R."/>
            <person name="Panaud O."/>
            <person name="Pangilinan J."/>
            <person name="Paulsen I."/>
            <person name="Piegu B."/>
            <person name="Poliakov A."/>
            <person name="Robbens S."/>
            <person name="Schmutz J."/>
            <person name="Toulza E."/>
            <person name="Wyss T."/>
            <person name="Zelensky A."/>
            <person name="Zhou K."/>
            <person name="Armbrust E.V."/>
            <person name="Bhattacharya D."/>
            <person name="Goodenough U.W."/>
            <person name="Van de Peer Y."/>
            <person name="Grigoriev I.V."/>
        </authorList>
    </citation>
    <scope>NUCLEOTIDE SEQUENCE [LARGE SCALE GENOMIC DNA]</scope>
    <source>
        <strain evidence="6 7">CCMP1545</strain>
    </source>
</reference>
<evidence type="ECO:0000256" key="4">
    <source>
        <dbReference type="SAM" id="MobiDB-lite"/>
    </source>
</evidence>
<dbReference type="GO" id="GO:0008168">
    <property type="term" value="F:methyltransferase activity"/>
    <property type="evidence" value="ECO:0007669"/>
    <property type="project" value="UniProtKB-KW"/>
</dbReference>
<dbReference type="EMBL" id="GG663747">
    <property type="protein sequence ID" value="EEH53035.1"/>
    <property type="molecule type" value="Genomic_DNA"/>
</dbReference>
<keyword evidence="3" id="KW-0949">S-adenosyl-L-methionine</keyword>
<feature type="non-terminal residue" evidence="6">
    <location>
        <position position="1"/>
    </location>
</feature>
<gene>
    <name evidence="6" type="ORF">MICPUCDRAFT_10880</name>
</gene>
<dbReference type="PANTHER" id="PTHR43042:SF3">
    <property type="entry name" value="RIBOSOMAL RNA LARGE SUBUNIT METHYLTRANSFERASE YWBD-RELATED"/>
    <property type="match status" value="1"/>
</dbReference>
<proteinExistence type="predicted"/>
<sequence>ASLAEIAVDAVSRRAARGVFARCRRERTDAFRLVHGVSEGAPGVTIDRYGDALYVQSWREPIAEAELRDIAEAARAGEEEEEEEEENDDDENDDPAAFAFSELGLRYDFVPPRRFGDPSLFLDFRPTRRWNAAAAPKPVSVLNAFAYTCGVGVAAASAGASRVLNTDHSETYLRYGARNAALNDVAAATQSLCEDFYPAARQLAGLSTPGRRRKSDFGRGGRGRGDKRRLKKSAPIKPESFDLVILDPPTLTKTSYGAVDIENDYQSLAKPAALCVSPGGVLVATNHSAKVGLDDWLEIVRKCATKAGCEVAGVEVIAPEADDDDHPAMEDGKRPLKV</sequence>
<feature type="domain" description="S-adenosylmethionine-dependent methyltransferase" evidence="5">
    <location>
        <begin position="101"/>
        <end position="185"/>
    </location>
</feature>
<dbReference type="GeneID" id="9688536"/>
<name>C1N533_MICPC</name>
<dbReference type="InterPro" id="IPR019614">
    <property type="entry name" value="SAM-dep_methyl-trfase"/>
</dbReference>
<feature type="region of interest" description="Disordered" evidence="4">
    <location>
        <begin position="74"/>
        <end position="95"/>
    </location>
</feature>
<organism evidence="7">
    <name type="scientific">Micromonas pusilla (strain CCMP1545)</name>
    <name type="common">Picoplanktonic green alga</name>
    <dbReference type="NCBI Taxonomy" id="564608"/>
    <lineage>
        <taxon>Eukaryota</taxon>
        <taxon>Viridiplantae</taxon>
        <taxon>Chlorophyta</taxon>
        <taxon>Mamiellophyceae</taxon>
        <taxon>Mamiellales</taxon>
        <taxon>Mamiellaceae</taxon>
        <taxon>Micromonas</taxon>
    </lineage>
</organism>
<keyword evidence="1" id="KW-0489">Methyltransferase</keyword>
<dbReference type="AlphaFoldDB" id="C1N533"/>
<feature type="region of interest" description="Disordered" evidence="4">
    <location>
        <begin position="207"/>
        <end position="232"/>
    </location>
</feature>
<dbReference type="InterPro" id="IPR029063">
    <property type="entry name" value="SAM-dependent_MTases_sf"/>
</dbReference>
<evidence type="ECO:0000313" key="7">
    <source>
        <dbReference type="Proteomes" id="UP000001876"/>
    </source>
</evidence>
<protein>
    <submittedName>
        <fullName evidence="6">Predicted protein</fullName>
    </submittedName>
</protein>